<keyword evidence="9" id="KW-0276">Fatty acid metabolism</keyword>
<dbReference type="GO" id="GO:0033539">
    <property type="term" value="P:fatty acid beta-oxidation using acyl-CoA dehydrogenase"/>
    <property type="evidence" value="ECO:0007669"/>
    <property type="project" value="InterPro"/>
</dbReference>
<reference evidence="17 18" key="1">
    <citation type="submission" date="2018-05" db="EMBL/GenBank/DDBJ databases">
        <title>Genome Sequence of an Efficient Indole-Degrading Bacterium, Alcaligenes sp.YBY.</title>
        <authorList>
            <person name="Yang B."/>
        </authorList>
    </citation>
    <scope>NUCLEOTIDE SEQUENCE [LARGE SCALE GENOMIC DNA]</scope>
    <source>
        <strain evidence="17 18">YBY</strain>
    </source>
</reference>
<dbReference type="Pfam" id="PF00441">
    <property type="entry name" value="Acyl-CoA_dh_1"/>
    <property type="match status" value="1"/>
</dbReference>
<evidence type="ECO:0000256" key="2">
    <source>
        <dbReference type="ARBA" id="ARBA00005005"/>
    </source>
</evidence>
<dbReference type="InterPro" id="IPR009100">
    <property type="entry name" value="AcylCoA_DH/oxidase_NM_dom_sf"/>
</dbReference>
<evidence type="ECO:0000256" key="5">
    <source>
        <dbReference type="ARBA" id="ARBA00012040"/>
    </source>
</evidence>
<dbReference type="GO" id="GO:0070991">
    <property type="term" value="F:medium-chain fatty acyl-CoA dehydrogenase activity"/>
    <property type="evidence" value="ECO:0007669"/>
    <property type="project" value="UniProtKB-EC"/>
</dbReference>
<organism evidence="17 18">
    <name type="scientific">Alcaligenes faecalis</name>
    <dbReference type="NCBI Taxonomy" id="511"/>
    <lineage>
        <taxon>Bacteria</taxon>
        <taxon>Pseudomonadati</taxon>
        <taxon>Pseudomonadota</taxon>
        <taxon>Betaproteobacteria</taxon>
        <taxon>Burkholderiales</taxon>
        <taxon>Alcaligenaceae</taxon>
        <taxon>Alcaligenes</taxon>
    </lineage>
</organism>
<evidence type="ECO:0000259" key="16">
    <source>
        <dbReference type="Pfam" id="PF09317"/>
    </source>
</evidence>
<evidence type="ECO:0000256" key="7">
    <source>
        <dbReference type="ARBA" id="ARBA00022630"/>
    </source>
</evidence>
<dbReference type="EMBL" id="QEXO01000005">
    <property type="protein sequence ID" value="PWE12557.1"/>
    <property type="molecule type" value="Genomic_DNA"/>
</dbReference>
<dbReference type="GO" id="GO:0005737">
    <property type="term" value="C:cytoplasm"/>
    <property type="evidence" value="ECO:0007669"/>
    <property type="project" value="TreeGrafter"/>
</dbReference>
<dbReference type="PANTHER" id="PTHR48083:SF33">
    <property type="entry name" value="ACYL-COENZYME A DEHYDROGENASE"/>
    <property type="match status" value="1"/>
</dbReference>
<gene>
    <name evidence="17" type="ORF">DF183_17405</name>
</gene>
<evidence type="ECO:0000256" key="3">
    <source>
        <dbReference type="ARBA" id="ARBA00009347"/>
    </source>
</evidence>
<comment type="similarity">
    <text evidence="3">Belongs to the acyl-CoA dehydrogenase family.</text>
</comment>
<evidence type="ECO:0000256" key="11">
    <source>
        <dbReference type="ARBA" id="ARBA00023098"/>
    </source>
</evidence>
<feature type="domain" description="Acyl-CoA dehydrogenase/oxidase N-terminal" evidence="15">
    <location>
        <begin position="81"/>
        <end position="192"/>
    </location>
</feature>
<evidence type="ECO:0000256" key="1">
    <source>
        <dbReference type="ARBA" id="ARBA00001974"/>
    </source>
</evidence>
<comment type="cofactor">
    <cofactor evidence="1">
        <name>FAD</name>
        <dbReference type="ChEBI" id="CHEBI:57692"/>
    </cofactor>
</comment>
<keyword evidence="11" id="KW-0443">Lipid metabolism</keyword>
<dbReference type="FunFam" id="2.40.110.10:FF:000010">
    <property type="entry name" value="Acyl-CoA dehydrogenase"/>
    <property type="match status" value="1"/>
</dbReference>
<evidence type="ECO:0000313" key="17">
    <source>
        <dbReference type="EMBL" id="PWE12557.1"/>
    </source>
</evidence>
<dbReference type="GO" id="GO:0004466">
    <property type="term" value="F:long-chain fatty acyl-CoA dehydrogenase activity"/>
    <property type="evidence" value="ECO:0007669"/>
    <property type="project" value="UniProtKB-EC"/>
</dbReference>
<dbReference type="InterPro" id="IPR037069">
    <property type="entry name" value="AcylCoA_DH/ox_N_sf"/>
</dbReference>
<dbReference type="Gene3D" id="1.10.540.10">
    <property type="entry name" value="Acyl-CoA dehydrogenase/oxidase, N-terminal domain"/>
    <property type="match status" value="1"/>
</dbReference>
<evidence type="ECO:0000256" key="6">
    <source>
        <dbReference type="ARBA" id="ARBA00020144"/>
    </source>
</evidence>
<dbReference type="SUPFAM" id="SSF56645">
    <property type="entry name" value="Acyl-CoA dehydrogenase NM domain-like"/>
    <property type="match status" value="1"/>
</dbReference>
<evidence type="ECO:0000256" key="13">
    <source>
        <dbReference type="ARBA" id="ARBA00049247"/>
    </source>
</evidence>
<comment type="pathway">
    <text evidence="2">Lipid metabolism; fatty acid beta-oxidation.</text>
</comment>
<sequence>MFVTLLLIVLVLGCVYVLKNRNLRTKWLSRPIYRAFSSVLPAMSQTERDALEAGTVWWESELFRGKPNWNTLSAYPAYRLTDEERQFMDNEVNVACAMIDDWQVSQEDFDMPAEVWNYLKENRFFSLIIPKEYGGRGFSAQAHSAVVAKLSTRNSALSVSVMVPNSLGPAELLLHYGTDEQKQHYLPRLADGRDIPAFALTSPWAGSDAASIPDVGIVCKGEWEGQEVLGMRVTWDKRYITLAPVCTLLGLAFRLYDPDGLLGGEKDIGITCALVPSDHPGVDTGRRHFPLNAMFMNGPTRGKDVFMPLEFIIGGPDMAGQGWRMLMECLAAGRSISLPSSFTGMAKLTSRAVGGYSAVRTQFRSAISKFEGVEEALARIAGHTYAMDAARTMTAAAVDLGEKPSVVSAIVKYHVTERGRIVVNDGMDVIGGKGICLGPSNFLGRAYQQIPVGITVEGANILTRSLIIFGQGAIRCHPFILEEMTAALDPDREAGLRKFDQAFWAHIRYTLANTGRSFWLGLGGWRLLSGPTGTSKAMHTYYSQASRYSAAFSLLADASMLVLGGSLKMRERLSSRLGDVLSELYMLSAVLKRYQDEGRQQEDAPLAHWAAQDALMRAQHALDKVLENFPNRPLAAVLRFLVFPLGQRRLGPDDKLDHTVAKLLTKPGATRDRLTYDTYLPEDDMEPVGAIEAALLATLNTRDIDAKIRQFEKSGQLQDNPKANVRDLAEAVFQAGGITAQEYEQIQARDIVRDRVIAVDDFPFDLRRENPAAEAASGSQV</sequence>
<dbReference type="Gene3D" id="1.20.140.10">
    <property type="entry name" value="Butyryl-CoA Dehydrogenase, subunit A, domain 3"/>
    <property type="match status" value="1"/>
</dbReference>
<name>A0A2U2BF00_ALCFA</name>
<dbReference type="InterPro" id="IPR046373">
    <property type="entry name" value="Acyl-CoA_Oxase/DH_mid-dom_sf"/>
</dbReference>
<dbReference type="NCBIfam" id="NF009586">
    <property type="entry name" value="PRK13026.1"/>
    <property type="match status" value="1"/>
</dbReference>
<evidence type="ECO:0000256" key="8">
    <source>
        <dbReference type="ARBA" id="ARBA00022827"/>
    </source>
</evidence>
<evidence type="ECO:0000256" key="12">
    <source>
        <dbReference type="ARBA" id="ARBA00047882"/>
    </source>
</evidence>
<keyword evidence="7" id="KW-0285">Flavoprotein</keyword>
<comment type="caution">
    <text evidence="17">The sequence shown here is derived from an EMBL/GenBank/DDBJ whole genome shotgun (WGS) entry which is preliminary data.</text>
</comment>
<dbReference type="SUPFAM" id="SSF47203">
    <property type="entry name" value="Acyl-CoA dehydrogenase C-terminal domain-like"/>
    <property type="match status" value="1"/>
</dbReference>
<dbReference type="FunFam" id="1.20.140.10:FF:000009">
    <property type="entry name" value="Acyl-CoA dehydrogenase"/>
    <property type="match status" value="1"/>
</dbReference>
<feature type="domain" description="Acyl-CoA dehydrogenase C-terminal bacterial-type" evidence="16">
    <location>
        <begin position="474"/>
        <end position="762"/>
    </location>
</feature>
<dbReference type="FunFam" id="1.10.540.10:FF:000004">
    <property type="entry name" value="Acyl-CoA dehydrogenase"/>
    <property type="match status" value="1"/>
</dbReference>
<evidence type="ECO:0000313" key="18">
    <source>
        <dbReference type="Proteomes" id="UP000245216"/>
    </source>
</evidence>
<dbReference type="InterPro" id="IPR013786">
    <property type="entry name" value="AcylCoA_DH/ox_N"/>
</dbReference>
<dbReference type="NCBIfam" id="NF007000">
    <property type="entry name" value="PRK09463.1"/>
    <property type="match status" value="1"/>
</dbReference>
<accession>A0A2U2BF00</accession>
<dbReference type="STRING" id="511.UZ73_11115"/>
<evidence type="ECO:0000256" key="10">
    <source>
        <dbReference type="ARBA" id="ARBA00023002"/>
    </source>
</evidence>
<keyword evidence="8" id="KW-0274">FAD</keyword>
<evidence type="ECO:0000256" key="9">
    <source>
        <dbReference type="ARBA" id="ARBA00022832"/>
    </source>
</evidence>
<dbReference type="InterPro" id="IPR009075">
    <property type="entry name" value="AcylCo_DH/oxidase_C"/>
</dbReference>
<dbReference type="InterPro" id="IPR015396">
    <property type="entry name" value="FadE_C"/>
</dbReference>
<comment type="catalytic activity">
    <reaction evidence="12">
        <text>a medium-chain 2,3-saturated fatty acyl-CoA + oxidized [electron-transfer flavoprotein] + H(+) = a medium-chain (2E)-enoyl-CoA + reduced [electron-transfer flavoprotein]</text>
        <dbReference type="Rhea" id="RHEA:14477"/>
        <dbReference type="Rhea" id="RHEA-COMP:10685"/>
        <dbReference type="Rhea" id="RHEA-COMP:10686"/>
        <dbReference type="ChEBI" id="CHEBI:15378"/>
        <dbReference type="ChEBI" id="CHEBI:57692"/>
        <dbReference type="ChEBI" id="CHEBI:58307"/>
        <dbReference type="ChEBI" id="CHEBI:83723"/>
        <dbReference type="ChEBI" id="CHEBI:83726"/>
        <dbReference type="EC" id="1.3.8.7"/>
    </reaction>
</comment>
<feature type="domain" description="Acyl-CoA dehydrogenase/oxidase C-terminal" evidence="14">
    <location>
        <begin position="320"/>
        <end position="467"/>
    </location>
</feature>
<dbReference type="PANTHER" id="PTHR48083">
    <property type="entry name" value="MEDIUM-CHAIN SPECIFIC ACYL-COA DEHYDROGENASE, MITOCHONDRIAL-RELATED"/>
    <property type="match status" value="1"/>
</dbReference>
<keyword evidence="10" id="KW-0560">Oxidoreductase</keyword>
<evidence type="ECO:0000256" key="4">
    <source>
        <dbReference type="ARBA" id="ARBA00012033"/>
    </source>
</evidence>
<dbReference type="GO" id="GO:0050660">
    <property type="term" value="F:flavin adenine dinucleotide binding"/>
    <property type="evidence" value="ECO:0007669"/>
    <property type="project" value="InterPro"/>
</dbReference>
<dbReference type="EC" id="1.3.8.7" evidence="4"/>
<dbReference type="UniPathway" id="UPA00659"/>
<dbReference type="Pfam" id="PF09317">
    <property type="entry name" value="ACDH_C"/>
    <property type="match status" value="1"/>
</dbReference>
<dbReference type="Pfam" id="PF02771">
    <property type="entry name" value="Acyl-CoA_dh_N"/>
    <property type="match status" value="1"/>
</dbReference>
<dbReference type="EC" id="1.3.8.8" evidence="5"/>
<dbReference type="InterPro" id="IPR050741">
    <property type="entry name" value="Acyl-CoA_dehydrogenase"/>
</dbReference>
<comment type="catalytic activity">
    <reaction evidence="13">
        <text>a long-chain 2,3-saturated fatty acyl-CoA + oxidized [electron-transfer flavoprotein] + H(+) = a long-chain (2E)-enoyl-CoA + reduced [electron-transfer flavoprotein]</text>
        <dbReference type="Rhea" id="RHEA:17721"/>
        <dbReference type="Rhea" id="RHEA-COMP:10685"/>
        <dbReference type="Rhea" id="RHEA-COMP:10686"/>
        <dbReference type="ChEBI" id="CHEBI:15378"/>
        <dbReference type="ChEBI" id="CHEBI:57692"/>
        <dbReference type="ChEBI" id="CHEBI:58307"/>
        <dbReference type="ChEBI" id="CHEBI:83721"/>
        <dbReference type="ChEBI" id="CHEBI:83727"/>
        <dbReference type="EC" id="1.3.8.8"/>
    </reaction>
</comment>
<dbReference type="Proteomes" id="UP000245216">
    <property type="component" value="Unassembled WGS sequence"/>
</dbReference>
<protein>
    <recommendedName>
        <fullName evidence="6">Acyl-coenzyme A dehydrogenase</fullName>
        <ecNumber evidence="4">1.3.8.7</ecNumber>
        <ecNumber evidence="5">1.3.8.8</ecNumber>
    </recommendedName>
</protein>
<dbReference type="InterPro" id="IPR036250">
    <property type="entry name" value="AcylCo_DH-like_C"/>
</dbReference>
<proteinExistence type="inferred from homology"/>
<dbReference type="AlphaFoldDB" id="A0A2U2BF00"/>
<evidence type="ECO:0000259" key="14">
    <source>
        <dbReference type="Pfam" id="PF00441"/>
    </source>
</evidence>
<dbReference type="RefSeq" id="WP_109089775.1">
    <property type="nucleotide sequence ID" value="NZ_QEXO01000005.1"/>
</dbReference>
<evidence type="ECO:0000259" key="15">
    <source>
        <dbReference type="Pfam" id="PF02771"/>
    </source>
</evidence>
<dbReference type="Gene3D" id="2.40.110.10">
    <property type="entry name" value="Butyryl-CoA Dehydrogenase, subunit A, domain 2"/>
    <property type="match status" value="1"/>
</dbReference>
<reference evidence="17 18" key="2">
    <citation type="submission" date="2018-05" db="EMBL/GenBank/DDBJ databases">
        <authorList>
            <person name="Lanie J.A."/>
            <person name="Ng W.-L."/>
            <person name="Kazmierczak K.M."/>
            <person name="Andrzejewski T.M."/>
            <person name="Davidsen T.M."/>
            <person name="Wayne K.J."/>
            <person name="Tettelin H."/>
            <person name="Glass J.I."/>
            <person name="Rusch D."/>
            <person name="Podicherti R."/>
            <person name="Tsui H.-C.T."/>
            <person name="Winkler M.E."/>
        </authorList>
    </citation>
    <scope>NUCLEOTIDE SEQUENCE [LARGE SCALE GENOMIC DNA]</scope>
    <source>
        <strain evidence="17 18">YBY</strain>
    </source>
</reference>